<keyword evidence="3" id="KW-1185">Reference proteome</keyword>
<proteinExistence type="predicted"/>
<dbReference type="EMBL" id="JAEPRA010000001">
    <property type="protein sequence ID" value="KAG2189306.1"/>
    <property type="molecule type" value="Genomic_DNA"/>
</dbReference>
<evidence type="ECO:0000313" key="2">
    <source>
        <dbReference type="EMBL" id="KAG2189306.1"/>
    </source>
</evidence>
<comment type="caution">
    <text evidence="2">The sequence shown here is derived from an EMBL/GenBank/DDBJ whole genome shotgun (WGS) entry which is preliminary data.</text>
</comment>
<reference evidence="2" key="1">
    <citation type="submission" date="2020-12" db="EMBL/GenBank/DDBJ databases">
        <title>Metabolic potential, ecology and presence of endohyphal bacteria is reflected in genomic diversity of Mucoromycotina.</title>
        <authorList>
            <person name="Muszewska A."/>
            <person name="Okrasinska A."/>
            <person name="Steczkiewicz K."/>
            <person name="Drgas O."/>
            <person name="Orlowska M."/>
            <person name="Perlinska-Lenart U."/>
            <person name="Aleksandrzak-Piekarczyk T."/>
            <person name="Szatraj K."/>
            <person name="Zielenkiewicz U."/>
            <person name="Pilsyk S."/>
            <person name="Malc E."/>
            <person name="Mieczkowski P."/>
            <person name="Kruszewska J.S."/>
            <person name="Biernat P."/>
            <person name="Pawlowska J."/>
        </authorList>
    </citation>
    <scope>NUCLEOTIDE SEQUENCE</scope>
    <source>
        <strain evidence="2">WA0000051536</strain>
    </source>
</reference>
<feature type="region of interest" description="Disordered" evidence="1">
    <location>
        <begin position="1"/>
        <end position="22"/>
    </location>
</feature>
<accession>A0A8H7UKF9</accession>
<organism evidence="2 3">
    <name type="scientific">Umbelopsis vinacea</name>
    <dbReference type="NCBI Taxonomy" id="44442"/>
    <lineage>
        <taxon>Eukaryota</taxon>
        <taxon>Fungi</taxon>
        <taxon>Fungi incertae sedis</taxon>
        <taxon>Mucoromycota</taxon>
        <taxon>Mucoromycotina</taxon>
        <taxon>Umbelopsidomycetes</taxon>
        <taxon>Umbelopsidales</taxon>
        <taxon>Umbelopsidaceae</taxon>
        <taxon>Umbelopsis</taxon>
    </lineage>
</organism>
<sequence length="107" mass="12036">MSDNGEELELPRGSLTNNDEQSRWLSIEADQQKVVNRGHSTWCEDWAAKSCSTLNKQSKNLGDARVTHFVENLILQLSGCCFIAQLTHNINDSVASFKWEDLANIGR</sequence>
<evidence type="ECO:0000313" key="3">
    <source>
        <dbReference type="Proteomes" id="UP000612746"/>
    </source>
</evidence>
<protein>
    <submittedName>
        <fullName evidence="2">Uncharacterized protein</fullName>
    </submittedName>
</protein>
<gene>
    <name evidence="2" type="ORF">INT44_004448</name>
</gene>
<evidence type="ECO:0000256" key="1">
    <source>
        <dbReference type="SAM" id="MobiDB-lite"/>
    </source>
</evidence>
<dbReference type="Proteomes" id="UP000612746">
    <property type="component" value="Unassembled WGS sequence"/>
</dbReference>
<name>A0A8H7UKF9_9FUNG</name>
<dbReference type="AlphaFoldDB" id="A0A8H7UKF9"/>